<dbReference type="InterPro" id="IPR006059">
    <property type="entry name" value="SBP"/>
</dbReference>
<dbReference type="EMBL" id="CP067089">
    <property type="protein sequence ID" value="QQO08097.1"/>
    <property type="molecule type" value="Genomic_DNA"/>
</dbReference>
<dbReference type="PANTHER" id="PTHR43649:SF12">
    <property type="entry name" value="DIACETYLCHITOBIOSE BINDING PROTEIN DASA"/>
    <property type="match status" value="1"/>
</dbReference>
<dbReference type="Proteomes" id="UP000595917">
    <property type="component" value="Chromosome"/>
</dbReference>
<reference evidence="4" key="1">
    <citation type="submission" date="2021-01" db="EMBL/GenBank/DDBJ databases">
        <title>Description of Breznakiella homolactica.</title>
        <authorList>
            <person name="Song Y."/>
            <person name="Brune A."/>
        </authorList>
    </citation>
    <scope>NUCLEOTIDE SEQUENCE</scope>
    <source>
        <strain evidence="4">RmG30</strain>
    </source>
</reference>
<dbReference type="Gene3D" id="3.40.190.10">
    <property type="entry name" value="Periplasmic binding protein-like II"/>
    <property type="match status" value="1"/>
</dbReference>
<keyword evidence="5" id="KW-1185">Reference proteome</keyword>
<dbReference type="RefSeq" id="WP_215625403.1">
    <property type="nucleotide sequence ID" value="NZ_CP067089.2"/>
</dbReference>
<dbReference type="PANTHER" id="PTHR43649">
    <property type="entry name" value="ARABINOSE-BINDING PROTEIN-RELATED"/>
    <property type="match status" value="1"/>
</dbReference>
<accession>A0A7T7XKT4</accession>
<name>A0A7T7XKT4_9SPIR</name>
<dbReference type="AlphaFoldDB" id="A0A7T7XKT4"/>
<dbReference type="SUPFAM" id="SSF53850">
    <property type="entry name" value="Periplasmic binding protein-like II"/>
    <property type="match status" value="1"/>
</dbReference>
<keyword evidence="3" id="KW-0732">Signal</keyword>
<gene>
    <name evidence="4" type="ORF">JFL75_14260</name>
</gene>
<dbReference type="CDD" id="cd13585">
    <property type="entry name" value="PBP2_TMBP_like"/>
    <property type="match status" value="1"/>
</dbReference>
<evidence type="ECO:0000256" key="3">
    <source>
        <dbReference type="SAM" id="SignalP"/>
    </source>
</evidence>
<dbReference type="KEGG" id="bhc:JFL75_14260"/>
<dbReference type="Pfam" id="PF01547">
    <property type="entry name" value="SBP_bac_1"/>
    <property type="match status" value="1"/>
</dbReference>
<sequence>MMAKKLWILLIAGMLVPAASVFSGGSSDGSGKGPKTVTVWMGAWWKDQAPVIEKAYAETHDTILKIETYPYDGYIEKITTAIVGNVPPDAVALDDGMLNPLAGKNLLQPFPGVARADFSSGMWDAGMYQGKQYGIPYRSDATGIFYNMDIFDAAGIPYPTNDWTWDEFLQMAKAVTIPGERYGYGVAGSAAAASDGIDQLLPIIWSYGGEVIRDGRCVLDEPEAIAAIQFWIDLVRVHGVSPQGSVNYDTKDYIEFFISGRLAMIEGASNLVPTFKENAKNIRWDFASNPGGNFARSSGYSFAVPVGAKNSDGAREFIEWFTQPDNLSRLTIRMPGRSSATTSAPWNEPIYKKILKATETTRNQPIIPEWVEIRTVIIRQLQRAMTGEATVKEAARIMTDSANAILGVK</sequence>
<feature type="chain" id="PRO_5031193041" evidence="3">
    <location>
        <begin position="24"/>
        <end position="409"/>
    </location>
</feature>
<evidence type="ECO:0000256" key="2">
    <source>
        <dbReference type="ARBA" id="ARBA00008520"/>
    </source>
</evidence>
<comment type="similarity">
    <text evidence="2">Belongs to the bacterial solute-binding protein 1 family.</text>
</comment>
<comment type="subcellular location">
    <subcellularLocation>
        <location evidence="1">Periplasm</location>
    </subcellularLocation>
</comment>
<proteinExistence type="inferred from homology"/>
<dbReference type="GO" id="GO:0042597">
    <property type="term" value="C:periplasmic space"/>
    <property type="evidence" value="ECO:0007669"/>
    <property type="project" value="UniProtKB-SubCell"/>
</dbReference>
<evidence type="ECO:0000313" key="5">
    <source>
        <dbReference type="Proteomes" id="UP000595917"/>
    </source>
</evidence>
<feature type="signal peptide" evidence="3">
    <location>
        <begin position="1"/>
        <end position="23"/>
    </location>
</feature>
<organism evidence="4 5">
    <name type="scientific">Breznakiella homolactica</name>
    <dbReference type="NCBI Taxonomy" id="2798577"/>
    <lineage>
        <taxon>Bacteria</taxon>
        <taxon>Pseudomonadati</taxon>
        <taxon>Spirochaetota</taxon>
        <taxon>Spirochaetia</taxon>
        <taxon>Spirochaetales</taxon>
        <taxon>Breznakiellaceae</taxon>
        <taxon>Breznakiella</taxon>
    </lineage>
</organism>
<protein>
    <submittedName>
        <fullName evidence="4">Sugar ABC transporter substrate-binding protein</fullName>
    </submittedName>
</protein>
<evidence type="ECO:0000313" key="4">
    <source>
        <dbReference type="EMBL" id="QQO08097.1"/>
    </source>
</evidence>
<evidence type="ECO:0000256" key="1">
    <source>
        <dbReference type="ARBA" id="ARBA00004418"/>
    </source>
</evidence>
<dbReference type="InterPro" id="IPR050490">
    <property type="entry name" value="Bact_solute-bd_prot1"/>
</dbReference>